<evidence type="ECO:0000313" key="1">
    <source>
        <dbReference type="EMBL" id="KAF9661510.1"/>
    </source>
</evidence>
<evidence type="ECO:0000313" key="2">
    <source>
        <dbReference type="Proteomes" id="UP000657918"/>
    </source>
</evidence>
<dbReference type="OrthoDB" id="676979at2759"/>
<name>A0A835J620_9ROSI</name>
<gene>
    <name evidence="1" type="ORF">SADUNF_Sadunf19G0076400</name>
</gene>
<dbReference type="EMBL" id="JADGMS010000019">
    <property type="protein sequence ID" value="KAF9661510.1"/>
    <property type="molecule type" value="Genomic_DNA"/>
</dbReference>
<proteinExistence type="predicted"/>
<sequence>MGCRKPNRHLTENNIAGIYGHSHADPTGDPRFIKQPSHWYRRVTELTQLNLITITHWPNSSWNQQAKKAEFLESTKLARKLTSTVPDFSLLAFLARKLAYRELVHNALTGTIPSFLGNFRALDTFFFGRTIRCPATAN</sequence>
<dbReference type="AlphaFoldDB" id="A0A835J620"/>
<comment type="caution">
    <text evidence="1">The sequence shown here is derived from an EMBL/GenBank/DDBJ whole genome shotgun (WGS) entry which is preliminary data.</text>
</comment>
<organism evidence="1 2">
    <name type="scientific">Salix dunnii</name>
    <dbReference type="NCBI Taxonomy" id="1413687"/>
    <lineage>
        <taxon>Eukaryota</taxon>
        <taxon>Viridiplantae</taxon>
        <taxon>Streptophyta</taxon>
        <taxon>Embryophyta</taxon>
        <taxon>Tracheophyta</taxon>
        <taxon>Spermatophyta</taxon>
        <taxon>Magnoliopsida</taxon>
        <taxon>eudicotyledons</taxon>
        <taxon>Gunneridae</taxon>
        <taxon>Pentapetalae</taxon>
        <taxon>rosids</taxon>
        <taxon>fabids</taxon>
        <taxon>Malpighiales</taxon>
        <taxon>Salicaceae</taxon>
        <taxon>Saliceae</taxon>
        <taxon>Salix</taxon>
    </lineage>
</organism>
<keyword evidence="2" id="KW-1185">Reference proteome</keyword>
<accession>A0A835J620</accession>
<protein>
    <submittedName>
        <fullName evidence="1">Uncharacterized protein</fullName>
    </submittedName>
</protein>
<dbReference type="Proteomes" id="UP000657918">
    <property type="component" value="Unassembled WGS sequence"/>
</dbReference>
<reference evidence="1 2" key="1">
    <citation type="submission" date="2020-10" db="EMBL/GenBank/DDBJ databases">
        <title>Plant Genome Project.</title>
        <authorList>
            <person name="Zhang R.-G."/>
        </authorList>
    </citation>
    <scope>NUCLEOTIDE SEQUENCE [LARGE SCALE GENOMIC DNA]</scope>
    <source>
        <strain evidence="1">FAFU-HL-1</strain>
        <tissue evidence="1">Leaf</tissue>
    </source>
</reference>